<proteinExistence type="predicted"/>
<gene>
    <name evidence="1" type="ORF">RUE5091_01485</name>
</gene>
<dbReference type="Proteomes" id="UP000051260">
    <property type="component" value="Unassembled WGS sequence"/>
</dbReference>
<protein>
    <submittedName>
        <fullName evidence="1">Uncharacterized protein</fullName>
    </submittedName>
</protein>
<organism evidence="1 2">
    <name type="scientific">Ruegeria denitrificans</name>
    <dbReference type="NCBI Taxonomy" id="1715692"/>
    <lineage>
        <taxon>Bacteria</taxon>
        <taxon>Pseudomonadati</taxon>
        <taxon>Pseudomonadota</taxon>
        <taxon>Alphaproteobacteria</taxon>
        <taxon>Rhodobacterales</taxon>
        <taxon>Roseobacteraceae</taxon>
        <taxon>Ruegeria</taxon>
    </lineage>
</organism>
<dbReference type="EMBL" id="CYUD01000004">
    <property type="protein sequence ID" value="CUJ94971.1"/>
    <property type="molecule type" value="Genomic_DNA"/>
</dbReference>
<dbReference type="AlphaFoldDB" id="A0A0P1II24"/>
<evidence type="ECO:0000313" key="2">
    <source>
        <dbReference type="Proteomes" id="UP000051260"/>
    </source>
</evidence>
<name>A0A0P1II24_9RHOB</name>
<evidence type="ECO:0000313" key="1">
    <source>
        <dbReference type="EMBL" id="CUJ94971.1"/>
    </source>
</evidence>
<keyword evidence="2" id="KW-1185">Reference proteome</keyword>
<sequence length="43" mass="4565">MTKFAGLIVFVSALIVALGWLADGGSVDKNAAKFVERLESIQV</sequence>
<accession>A0A0P1II24</accession>
<reference evidence="2" key="1">
    <citation type="submission" date="2015-09" db="EMBL/GenBank/DDBJ databases">
        <authorList>
            <person name="Rodrigo-Torres L."/>
            <person name="Arahal D.R."/>
        </authorList>
    </citation>
    <scope>NUCLEOTIDE SEQUENCE [LARGE SCALE GENOMIC DNA]</scope>
    <source>
        <strain evidence="2">CECT 5091</strain>
    </source>
</reference>